<accession>A0A453SP64</accession>
<dbReference type="GO" id="GO:0050178">
    <property type="term" value="F:phenylpyruvate tautomerase activity"/>
    <property type="evidence" value="ECO:0007669"/>
    <property type="project" value="UniProtKB-EC"/>
</dbReference>
<evidence type="ECO:0000256" key="5">
    <source>
        <dbReference type="ARBA" id="ARBA00023235"/>
    </source>
</evidence>
<evidence type="ECO:0000256" key="10">
    <source>
        <dbReference type="ARBA" id="ARBA00041631"/>
    </source>
</evidence>
<comment type="similarity">
    <text evidence="2">Belongs to the MIF family.</text>
</comment>
<dbReference type="EC" id="5.3.3.12" evidence="8"/>
<protein>
    <recommendedName>
        <fullName evidence="12">L-dopachrome isomerase</fullName>
        <ecNumber evidence="9">5.3.2.1</ecNumber>
        <ecNumber evidence="8">5.3.3.12</ecNumber>
    </recommendedName>
    <alternativeName>
        <fullName evidence="10">L-dopachrome tautomerase</fullName>
    </alternativeName>
    <alternativeName>
        <fullName evidence="11">Phenylpyruvate tautomerase</fullName>
    </alternativeName>
</protein>
<dbReference type="AlphaFoldDB" id="A0A453SP64"/>
<dbReference type="PANTHER" id="PTHR11954:SF6">
    <property type="entry name" value="MACROPHAGE MIGRATION INHIBITORY FACTOR"/>
    <property type="match status" value="1"/>
</dbReference>
<reference evidence="14" key="2">
    <citation type="journal article" date="2017" name="Nat. Plants">
        <title>The Aegilops tauschii genome reveals multiple impacts of transposons.</title>
        <authorList>
            <person name="Zhao G."/>
            <person name="Zou C."/>
            <person name="Li K."/>
            <person name="Wang K."/>
            <person name="Li T."/>
            <person name="Gao L."/>
            <person name="Zhang X."/>
            <person name="Wang H."/>
            <person name="Yang Z."/>
            <person name="Liu X."/>
            <person name="Jiang W."/>
            <person name="Mao L."/>
            <person name="Kong X."/>
            <person name="Jiao Y."/>
            <person name="Jia J."/>
        </authorList>
    </citation>
    <scope>NUCLEOTIDE SEQUENCE [LARGE SCALE GENOMIC DNA]</scope>
    <source>
        <strain evidence="14">cv. AL8/78</strain>
    </source>
</reference>
<evidence type="ECO:0000256" key="9">
    <source>
        <dbReference type="ARBA" id="ARBA00039086"/>
    </source>
</evidence>
<dbReference type="SUPFAM" id="SSF55331">
    <property type="entry name" value="Tautomerase/MIF"/>
    <property type="match status" value="1"/>
</dbReference>
<comment type="catalytic activity">
    <reaction evidence="6">
        <text>3-phenylpyruvate = enol-phenylpyruvate</text>
        <dbReference type="Rhea" id="RHEA:17097"/>
        <dbReference type="ChEBI" id="CHEBI:16815"/>
        <dbReference type="ChEBI" id="CHEBI:18005"/>
        <dbReference type="EC" id="5.3.2.1"/>
    </reaction>
</comment>
<dbReference type="EC" id="5.3.2.1" evidence="9"/>
<evidence type="ECO:0000256" key="6">
    <source>
        <dbReference type="ARBA" id="ARBA00036735"/>
    </source>
</evidence>
<keyword evidence="4" id="KW-0964">Secreted</keyword>
<evidence type="ECO:0000256" key="8">
    <source>
        <dbReference type="ARBA" id="ARBA00038932"/>
    </source>
</evidence>
<keyword evidence="14" id="KW-1185">Reference proteome</keyword>
<comment type="catalytic activity">
    <reaction evidence="7">
        <text>L-dopachrome = 5,6-dihydroxyindole-2-carboxylate</text>
        <dbReference type="Rhea" id="RHEA:13041"/>
        <dbReference type="ChEBI" id="CHEBI:16875"/>
        <dbReference type="ChEBI" id="CHEBI:57509"/>
        <dbReference type="EC" id="5.3.3.12"/>
    </reaction>
</comment>
<keyword evidence="3" id="KW-0202">Cytokine</keyword>
<dbReference type="Gramene" id="AET7Gv21021300.1">
    <property type="protein sequence ID" value="AET7Gv21021300.1"/>
    <property type="gene ID" value="AET7Gv21021300"/>
</dbReference>
<dbReference type="Pfam" id="PF01187">
    <property type="entry name" value="MIF"/>
    <property type="match status" value="1"/>
</dbReference>
<evidence type="ECO:0000256" key="3">
    <source>
        <dbReference type="ARBA" id="ARBA00022514"/>
    </source>
</evidence>
<dbReference type="GO" id="GO:0005125">
    <property type="term" value="F:cytokine activity"/>
    <property type="evidence" value="ECO:0007669"/>
    <property type="project" value="UniProtKB-KW"/>
</dbReference>
<organism evidence="13 14">
    <name type="scientific">Aegilops tauschii subsp. strangulata</name>
    <name type="common">Goatgrass</name>
    <dbReference type="NCBI Taxonomy" id="200361"/>
    <lineage>
        <taxon>Eukaryota</taxon>
        <taxon>Viridiplantae</taxon>
        <taxon>Streptophyta</taxon>
        <taxon>Embryophyta</taxon>
        <taxon>Tracheophyta</taxon>
        <taxon>Spermatophyta</taxon>
        <taxon>Magnoliopsida</taxon>
        <taxon>Liliopsida</taxon>
        <taxon>Poales</taxon>
        <taxon>Poaceae</taxon>
        <taxon>BOP clade</taxon>
        <taxon>Pooideae</taxon>
        <taxon>Triticodae</taxon>
        <taxon>Triticeae</taxon>
        <taxon>Triticinae</taxon>
        <taxon>Aegilops</taxon>
    </lineage>
</organism>
<dbReference type="Proteomes" id="UP000015105">
    <property type="component" value="Chromosome 7D"/>
</dbReference>
<dbReference type="InterPro" id="IPR014347">
    <property type="entry name" value="Tautomerase/MIF_sf"/>
</dbReference>
<name>A0A453SP64_AEGTS</name>
<comment type="subcellular location">
    <subcellularLocation>
        <location evidence="1">Secreted</location>
    </subcellularLocation>
</comment>
<reference evidence="13" key="4">
    <citation type="submission" date="2019-03" db="UniProtKB">
        <authorList>
            <consortium name="EnsemblPlants"/>
        </authorList>
    </citation>
    <scope>IDENTIFICATION</scope>
</reference>
<evidence type="ECO:0000313" key="13">
    <source>
        <dbReference type="EnsemblPlants" id="AET7Gv21021300.1"/>
    </source>
</evidence>
<evidence type="ECO:0000256" key="2">
    <source>
        <dbReference type="ARBA" id="ARBA00005851"/>
    </source>
</evidence>
<proteinExistence type="inferred from homology"/>
<dbReference type="GO" id="GO:0004167">
    <property type="term" value="F:dopachrome isomerase activity"/>
    <property type="evidence" value="ECO:0007669"/>
    <property type="project" value="UniProtKB-EC"/>
</dbReference>
<evidence type="ECO:0000256" key="4">
    <source>
        <dbReference type="ARBA" id="ARBA00022525"/>
    </source>
</evidence>
<evidence type="ECO:0000256" key="11">
    <source>
        <dbReference type="ARBA" id="ARBA00041912"/>
    </source>
</evidence>
<evidence type="ECO:0000256" key="7">
    <source>
        <dbReference type="ARBA" id="ARBA00036823"/>
    </source>
</evidence>
<dbReference type="InterPro" id="IPR001398">
    <property type="entry name" value="Macrophage_inhib_fac"/>
</dbReference>
<dbReference type="EnsemblPlants" id="AET7Gv21021300.1">
    <property type="protein sequence ID" value="AET7Gv21021300.1"/>
    <property type="gene ID" value="AET7Gv21021300"/>
</dbReference>
<dbReference type="Gene3D" id="3.30.429.10">
    <property type="entry name" value="Macrophage Migration Inhibitory Factor"/>
    <property type="match status" value="1"/>
</dbReference>
<dbReference type="GO" id="GO:0005615">
    <property type="term" value="C:extracellular space"/>
    <property type="evidence" value="ECO:0007669"/>
    <property type="project" value="UniProtKB-KW"/>
</dbReference>
<reference evidence="13" key="3">
    <citation type="journal article" date="2017" name="Nature">
        <title>Genome sequence of the progenitor of the wheat D genome Aegilops tauschii.</title>
        <authorList>
            <person name="Luo M.C."/>
            <person name="Gu Y.Q."/>
            <person name="Puiu D."/>
            <person name="Wang H."/>
            <person name="Twardziok S.O."/>
            <person name="Deal K.R."/>
            <person name="Huo N."/>
            <person name="Zhu T."/>
            <person name="Wang L."/>
            <person name="Wang Y."/>
            <person name="McGuire P.E."/>
            <person name="Liu S."/>
            <person name="Long H."/>
            <person name="Ramasamy R.K."/>
            <person name="Rodriguez J.C."/>
            <person name="Van S.L."/>
            <person name="Yuan L."/>
            <person name="Wang Z."/>
            <person name="Xia Z."/>
            <person name="Xiao L."/>
            <person name="Anderson O.D."/>
            <person name="Ouyang S."/>
            <person name="Liang Y."/>
            <person name="Zimin A.V."/>
            <person name="Pertea G."/>
            <person name="Qi P."/>
            <person name="Bennetzen J.L."/>
            <person name="Dai X."/>
            <person name="Dawson M.W."/>
            <person name="Muller H.G."/>
            <person name="Kugler K."/>
            <person name="Rivarola-Duarte L."/>
            <person name="Spannagl M."/>
            <person name="Mayer K.F.X."/>
            <person name="Lu F.H."/>
            <person name="Bevan M.W."/>
            <person name="Leroy P."/>
            <person name="Li P."/>
            <person name="You F.M."/>
            <person name="Sun Q."/>
            <person name="Liu Z."/>
            <person name="Lyons E."/>
            <person name="Wicker T."/>
            <person name="Salzberg S.L."/>
            <person name="Devos K.M."/>
            <person name="Dvorak J."/>
        </authorList>
    </citation>
    <scope>NUCLEOTIDE SEQUENCE [LARGE SCALE GENOMIC DNA]</scope>
    <source>
        <strain evidence="13">cv. AL8/78</strain>
    </source>
</reference>
<evidence type="ECO:0000256" key="12">
    <source>
        <dbReference type="ARBA" id="ARBA00042730"/>
    </source>
</evidence>
<sequence>MSIGGLGPGVNGKLSAALADILEAKLSVSASRFYVKFDDVQAHTHIDPLGVNLYCS</sequence>
<keyword evidence="5" id="KW-0413">Isomerase</keyword>
<dbReference type="PANTHER" id="PTHR11954">
    <property type="entry name" value="D-DOPACHROME DECARBOXYLASE"/>
    <property type="match status" value="1"/>
</dbReference>
<evidence type="ECO:0000256" key="1">
    <source>
        <dbReference type="ARBA" id="ARBA00004613"/>
    </source>
</evidence>
<reference evidence="14" key="1">
    <citation type="journal article" date="2014" name="Science">
        <title>Ancient hybridizations among the ancestral genomes of bread wheat.</title>
        <authorList>
            <consortium name="International Wheat Genome Sequencing Consortium,"/>
            <person name="Marcussen T."/>
            <person name="Sandve S.R."/>
            <person name="Heier L."/>
            <person name="Spannagl M."/>
            <person name="Pfeifer M."/>
            <person name="Jakobsen K.S."/>
            <person name="Wulff B.B."/>
            <person name="Steuernagel B."/>
            <person name="Mayer K.F."/>
            <person name="Olsen O.A."/>
        </authorList>
    </citation>
    <scope>NUCLEOTIDE SEQUENCE [LARGE SCALE GENOMIC DNA]</scope>
    <source>
        <strain evidence="14">cv. AL8/78</strain>
    </source>
</reference>
<evidence type="ECO:0000313" key="14">
    <source>
        <dbReference type="Proteomes" id="UP000015105"/>
    </source>
</evidence>
<reference evidence="13" key="5">
    <citation type="journal article" date="2021" name="G3 (Bethesda)">
        <title>Aegilops tauschii genome assembly Aet v5.0 features greater sequence contiguity and improved annotation.</title>
        <authorList>
            <person name="Wang L."/>
            <person name="Zhu T."/>
            <person name="Rodriguez J.C."/>
            <person name="Deal K.R."/>
            <person name="Dubcovsky J."/>
            <person name="McGuire P.E."/>
            <person name="Lux T."/>
            <person name="Spannagl M."/>
            <person name="Mayer K.F.X."/>
            <person name="Baldrich P."/>
            <person name="Meyers B.C."/>
            <person name="Huo N."/>
            <person name="Gu Y.Q."/>
            <person name="Zhou H."/>
            <person name="Devos K.M."/>
            <person name="Bennetzen J.L."/>
            <person name="Unver T."/>
            <person name="Budak H."/>
            <person name="Gulick P.J."/>
            <person name="Galiba G."/>
            <person name="Kalapos B."/>
            <person name="Nelson D.R."/>
            <person name="Li P."/>
            <person name="You F.M."/>
            <person name="Luo M.C."/>
            <person name="Dvorak J."/>
        </authorList>
    </citation>
    <scope>NUCLEOTIDE SEQUENCE [LARGE SCALE GENOMIC DNA]</scope>
    <source>
        <strain evidence="13">cv. AL8/78</strain>
    </source>
</reference>